<dbReference type="InterPro" id="IPR000594">
    <property type="entry name" value="ThiF_NAD_FAD-bd"/>
</dbReference>
<dbReference type="GO" id="GO:0005829">
    <property type="term" value="C:cytosol"/>
    <property type="evidence" value="ECO:0007669"/>
    <property type="project" value="TreeGrafter"/>
</dbReference>
<dbReference type="InterPro" id="IPR045886">
    <property type="entry name" value="ThiF/MoeB/HesA"/>
</dbReference>
<dbReference type="SUPFAM" id="SSF69572">
    <property type="entry name" value="Activating enzymes of the ubiquitin-like proteins"/>
    <property type="match status" value="1"/>
</dbReference>
<evidence type="ECO:0000256" key="1">
    <source>
        <dbReference type="ARBA" id="ARBA00009919"/>
    </source>
</evidence>
<keyword evidence="2" id="KW-0812">Transmembrane</keyword>
<dbReference type="CDD" id="cd00757">
    <property type="entry name" value="ThiF_MoeB_HesA_family"/>
    <property type="match status" value="1"/>
</dbReference>
<dbReference type="PANTHER" id="PTHR10953:SF240">
    <property type="entry name" value="SULFUR CARRIER PROTEIN THIS ADENYLYLTRANSFERASE"/>
    <property type="match status" value="1"/>
</dbReference>
<proteinExistence type="inferred from homology"/>
<accession>A0A081RUL8</accession>
<sequence length="249" mass="27021">MLNDQEFMRYSRQLLLEDIGPEGQEKLKTSRVLIVGLGGLGAPASLYLAAAGVGTIYLADDDQLHISNLQRQILYRTEDIPSAKAELAANQLNALNPLVKITVLNKRQDVESLKEIVKQVDLVLDCCDNMATRHAINAACVATRKPLISGSAVGFSGQLMVLEPPYPHGCYTCLYPDQEESQRNCRTAGVLGPVVGIIGTLQALEAIKMLTGLPSPLSGKLRLFDGKQQSWSTLQLSQSRQCPICGDMA</sequence>
<evidence type="ECO:0000259" key="3">
    <source>
        <dbReference type="Pfam" id="PF00899"/>
    </source>
</evidence>
<dbReference type="PANTHER" id="PTHR10953">
    <property type="entry name" value="UBIQUITIN-ACTIVATING ENZYME E1"/>
    <property type="match status" value="1"/>
</dbReference>
<gene>
    <name evidence="4" type="ORF">MEG1DRAFT_02958</name>
</gene>
<keyword evidence="2" id="KW-0472">Membrane</keyword>
<dbReference type="Proteomes" id="UP000028002">
    <property type="component" value="Unassembled WGS sequence"/>
</dbReference>
<evidence type="ECO:0000313" key="4">
    <source>
        <dbReference type="EMBL" id="KER02371.1"/>
    </source>
</evidence>
<comment type="similarity">
    <text evidence="1">Belongs to the HesA/MoeB/ThiF family.</text>
</comment>
<dbReference type="PATRIC" id="fig|1393735.3.peg.3011"/>
<dbReference type="GO" id="GO:0016779">
    <property type="term" value="F:nucleotidyltransferase activity"/>
    <property type="evidence" value="ECO:0007669"/>
    <property type="project" value="UniProtKB-KW"/>
</dbReference>
<dbReference type="Gene3D" id="3.40.50.720">
    <property type="entry name" value="NAD(P)-binding Rossmann-like Domain"/>
    <property type="match status" value="1"/>
</dbReference>
<dbReference type="InterPro" id="IPR035985">
    <property type="entry name" value="Ubiquitin-activating_enz"/>
</dbReference>
<dbReference type="Pfam" id="PF00899">
    <property type="entry name" value="ThiF"/>
    <property type="match status" value="1"/>
</dbReference>
<protein>
    <submittedName>
        <fullName evidence="4">(Sulfur carrier protein ThiS) adenylyltransferase</fullName>
        <ecNumber evidence="4">2.7.7.73</ecNumber>
    </submittedName>
</protein>
<dbReference type="NCBIfam" id="NF004281">
    <property type="entry name" value="PRK05690.1"/>
    <property type="match status" value="1"/>
</dbReference>
<organism evidence="4 5">
    <name type="scientific">Photorhabdus temperata subsp. temperata Meg1</name>
    <dbReference type="NCBI Taxonomy" id="1393735"/>
    <lineage>
        <taxon>Bacteria</taxon>
        <taxon>Pseudomonadati</taxon>
        <taxon>Pseudomonadota</taxon>
        <taxon>Gammaproteobacteria</taxon>
        <taxon>Enterobacterales</taxon>
        <taxon>Morganellaceae</taxon>
        <taxon>Photorhabdus</taxon>
    </lineage>
</organism>
<dbReference type="GO" id="GO:0008146">
    <property type="term" value="F:sulfotransferase activity"/>
    <property type="evidence" value="ECO:0007669"/>
    <property type="project" value="TreeGrafter"/>
</dbReference>
<dbReference type="AlphaFoldDB" id="A0A081RUL8"/>
<dbReference type="EC" id="2.7.7.73" evidence="4"/>
<dbReference type="GO" id="GO:0008641">
    <property type="term" value="F:ubiquitin-like modifier activating enzyme activity"/>
    <property type="evidence" value="ECO:0007669"/>
    <property type="project" value="InterPro"/>
</dbReference>
<dbReference type="RefSeq" id="WP_036840128.1">
    <property type="nucleotide sequence ID" value="NZ_CAWLUD010000050.1"/>
</dbReference>
<feature type="transmembrane region" description="Helical" evidence="2">
    <location>
        <begin position="32"/>
        <end position="59"/>
    </location>
</feature>
<feature type="domain" description="THIF-type NAD/FAD binding fold" evidence="3">
    <location>
        <begin position="10"/>
        <end position="243"/>
    </location>
</feature>
<comment type="caution">
    <text evidence="4">The sequence shown here is derived from an EMBL/GenBank/DDBJ whole genome shotgun (WGS) entry which is preliminary data.</text>
</comment>
<keyword evidence="4" id="KW-0548">Nucleotidyltransferase</keyword>
<name>A0A081RUL8_PHOTE</name>
<keyword evidence="4" id="KW-0808">Transferase</keyword>
<evidence type="ECO:0000313" key="5">
    <source>
        <dbReference type="Proteomes" id="UP000028002"/>
    </source>
</evidence>
<dbReference type="EMBL" id="JGVH01000050">
    <property type="protein sequence ID" value="KER02371.1"/>
    <property type="molecule type" value="Genomic_DNA"/>
</dbReference>
<dbReference type="FunFam" id="3.40.50.720:FF:000080">
    <property type="entry name" value="Thiazole biosynthesis adenylyltransferase ThiF"/>
    <property type="match status" value="1"/>
</dbReference>
<reference evidence="4 5" key="1">
    <citation type="submission" date="2014-03" db="EMBL/GenBank/DDBJ databases">
        <title>Draft Genome of Photorhabdus temperata Meg1.</title>
        <authorList>
            <person name="Hurst S.G.IV."/>
            <person name="Morris K."/>
            <person name="Thomas K."/>
            <person name="Tisa L.S."/>
        </authorList>
    </citation>
    <scope>NUCLEOTIDE SEQUENCE [LARGE SCALE GENOMIC DNA]</scope>
    <source>
        <strain evidence="4 5">Meg1</strain>
    </source>
</reference>
<keyword evidence="2" id="KW-1133">Transmembrane helix</keyword>
<evidence type="ECO:0000256" key="2">
    <source>
        <dbReference type="SAM" id="Phobius"/>
    </source>
</evidence>
<dbReference type="GO" id="GO:0004792">
    <property type="term" value="F:thiosulfate-cyanide sulfurtransferase activity"/>
    <property type="evidence" value="ECO:0007669"/>
    <property type="project" value="TreeGrafter"/>
</dbReference>